<evidence type="ECO:0000313" key="2">
    <source>
        <dbReference type="EMBL" id="MBX41789.1"/>
    </source>
</evidence>
<protein>
    <submittedName>
        <fullName evidence="2">Uncharacterized protein</fullName>
    </submittedName>
</protein>
<dbReference type="AlphaFoldDB" id="A0A2P2NH59"/>
<sequence length="39" mass="4723">MIFCRDFYNFYEPKILSSIHIVIMLCINCEFLRFNIACT</sequence>
<reference evidence="2" key="1">
    <citation type="submission" date="2018-02" db="EMBL/GenBank/DDBJ databases">
        <title>Rhizophora mucronata_Transcriptome.</title>
        <authorList>
            <person name="Meera S.P."/>
            <person name="Sreeshan A."/>
            <person name="Augustine A."/>
        </authorList>
    </citation>
    <scope>NUCLEOTIDE SEQUENCE</scope>
    <source>
        <tissue evidence="2">Leaf</tissue>
    </source>
</reference>
<accession>A0A2P2NH59</accession>
<keyword evidence="1" id="KW-0472">Membrane</keyword>
<keyword evidence="1" id="KW-0812">Transmembrane</keyword>
<feature type="transmembrane region" description="Helical" evidence="1">
    <location>
        <begin position="15"/>
        <end position="36"/>
    </location>
</feature>
<name>A0A2P2NH59_RHIMU</name>
<organism evidence="2">
    <name type="scientific">Rhizophora mucronata</name>
    <name type="common">Asiatic mangrove</name>
    <dbReference type="NCBI Taxonomy" id="61149"/>
    <lineage>
        <taxon>Eukaryota</taxon>
        <taxon>Viridiplantae</taxon>
        <taxon>Streptophyta</taxon>
        <taxon>Embryophyta</taxon>
        <taxon>Tracheophyta</taxon>
        <taxon>Spermatophyta</taxon>
        <taxon>Magnoliopsida</taxon>
        <taxon>eudicotyledons</taxon>
        <taxon>Gunneridae</taxon>
        <taxon>Pentapetalae</taxon>
        <taxon>rosids</taxon>
        <taxon>fabids</taxon>
        <taxon>Malpighiales</taxon>
        <taxon>Rhizophoraceae</taxon>
        <taxon>Rhizophora</taxon>
    </lineage>
</organism>
<proteinExistence type="predicted"/>
<evidence type="ECO:0000256" key="1">
    <source>
        <dbReference type="SAM" id="Phobius"/>
    </source>
</evidence>
<keyword evidence="1" id="KW-1133">Transmembrane helix</keyword>
<dbReference type="EMBL" id="GGEC01061305">
    <property type="protein sequence ID" value="MBX41789.1"/>
    <property type="molecule type" value="Transcribed_RNA"/>
</dbReference>